<keyword evidence="2" id="KW-0169">Cobalamin biosynthesis</keyword>
<evidence type="ECO:0000256" key="2">
    <source>
        <dbReference type="ARBA" id="ARBA00022573"/>
    </source>
</evidence>
<gene>
    <name evidence="4" type="ORF">FRZ61_38010</name>
</gene>
<dbReference type="GO" id="GO:0009236">
    <property type="term" value="P:cobalamin biosynthetic process"/>
    <property type="evidence" value="ECO:0007669"/>
    <property type="project" value="UniProtKB-UniPathway"/>
</dbReference>
<dbReference type="AlphaFoldDB" id="A0A5J6N1I8"/>
<proteinExistence type="predicted"/>
<dbReference type="PANTHER" id="PTHR36925:SF1">
    <property type="entry name" value="COBALT-PRECORRIN-6A REDUCTASE"/>
    <property type="match status" value="1"/>
</dbReference>
<dbReference type="NCBIfam" id="TIGR00715">
    <property type="entry name" value="precor6x_red"/>
    <property type="match status" value="1"/>
</dbReference>
<evidence type="ECO:0000256" key="1">
    <source>
        <dbReference type="ARBA" id="ARBA00004953"/>
    </source>
</evidence>
<dbReference type="RefSeq" id="WP_151119193.1">
    <property type="nucleotide sequence ID" value="NZ_CP042582.1"/>
</dbReference>
<dbReference type="InterPro" id="IPR003723">
    <property type="entry name" value="Precorrin-6x_reduct"/>
</dbReference>
<accession>A0A5J6N1I8</accession>
<dbReference type="OrthoDB" id="5183775at2"/>
<keyword evidence="3" id="KW-0560">Oxidoreductase</keyword>
<keyword evidence="5" id="KW-1185">Reference proteome</keyword>
<reference evidence="4 5" key="1">
    <citation type="submission" date="2019-08" db="EMBL/GenBank/DDBJ databases">
        <title>Hyperibacter terrae gen. nov., sp. nov. and Hyperibacter viscosus sp. nov., two new members in the family Rhodospirillaceae isolated from the rhizosphere of Hypericum perforatum.</title>
        <authorList>
            <person name="Noviana Z."/>
        </authorList>
    </citation>
    <scope>NUCLEOTIDE SEQUENCE [LARGE SCALE GENOMIC DNA]</scope>
    <source>
        <strain evidence="4 5">R5959</strain>
    </source>
</reference>
<comment type="pathway">
    <text evidence="1">Cofactor biosynthesis; adenosylcobalamin biosynthesis.</text>
</comment>
<dbReference type="KEGG" id="hadh:FRZ61_38010"/>
<dbReference type="PANTHER" id="PTHR36925">
    <property type="entry name" value="COBALT-PRECORRIN-6A REDUCTASE"/>
    <property type="match status" value="1"/>
</dbReference>
<protein>
    <submittedName>
        <fullName evidence="4">Precorrin-6A reductase</fullName>
    </submittedName>
</protein>
<evidence type="ECO:0000313" key="4">
    <source>
        <dbReference type="EMBL" id="QEX23862.1"/>
    </source>
</evidence>
<evidence type="ECO:0000313" key="5">
    <source>
        <dbReference type="Proteomes" id="UP000325797"/>
    </source>
</evidence>
<name>A0A5J6N1I8_9PROT</name>
<dbReference type="UniPathway" id="UPA00148"/>
<dbReference type="Proteomes" id="UP000325797">
    <property type="component" value="Chromosome"/>
</dbReference>
<dbReference type="Pfam" id="PF02571">
    <property type="entry name" value="CbiJ"/>
    <property type="match status" value="1"/>
</dbReference>
<evidence type="ECO:0000256" key="3">
    <source>
        <dbReference type="ARBA" id="ARBA00023002"/>
    </source>
</evidence>
<dbReference type="EMBL" id="CP042582">
    <property type="protein sequence ID" value="QEX23862.1"/>
    <property type="molecule type" value="Genomic_DNA"/>
</dbReference>
<dbReference type="PROSITE" id="PS51014">
    <property type="entry name" value="COBK_CBIJ"/>
    <property type="match status" value="1"/>
</dbReference>
<organism evidence="4 5">
    <name type="scientific">Hypericibacter adhaerens</name>
    <dbReference type="NCBI Taxonomy" id="2602016"/>
    <lineage>
        <taxon>Bacteria</taxon>
        <taxon>Pseudomonadati</taxon>
        <taxon>Pseudomonadota</taxon>
        <taxon>Alphaproteobacteria</taxon>
        <taxon>Rhodospirillales</taxon>
        <taxon>Dongiaceae</taxon>
        <taxon>Hypericibacter</taxon>
    </lineage>
</organism>
<dbReference type="GO" id="GO:0016994">
    <property type="term" value="F:precorrin-6A reductase activity"/>
    <property type="evidence" value="ECO:0007669"/>
    <property type="project" value="InterPro"/>
</dbReference>
<sequence>MSGKVLILGGTGDAARLAAILDLDPRFAVTTSLAGRTEAPKKLPGKVRIGGFGGIEGLIETLHRDKTDILVDATHPFAAQIRRHAMAAATEANVPLLRLERPAWVRQRGDRWHEVDNLAEAAKQAPKLGRRAFLTVGRKELAAFADIAGVHFLVRLVDPPSAPLPLADFEVLLERGPFDETEELQLLRARRVDLVIAKNSGGEATYGKIAAARALKIPVLLQRRPPLPPGYAPAATVETPEAAMAWLDKVAKE</sequence>
<dbReference type="NCBIfam" id="NF005968">
    <property type="entry name" value="PRK08057.1-2"/>
    <property type="match status" value="1"/>
</dbReference>